<dbReference type="EMBL" id="QYUJ01000030">
    <property type="protein sequence ID" value="RJF68869.1"/>
    <property type="molecule type" value="Genomic_DNA"/>
</dbReference>
<sequence>MRALQSLRLYEELWPGALHGVFRRRHEVRGRQAAMTRLVWVQHRERDVLAEALWAVSQIE</sequence>
<keyword evidence="2" id="KW-1185">Reference proteome</keyword>
<evidence type="ECO:0000313" key="2">
    <source>
        <dbReference type="Proteomes" id="UP000286287"/>
    </source>
</evidence>
<accession>A0A418UZF3</accession>
<proteinExistence type="predicted"/>
<name>A0A418UZF3_9DEIO</name>
<gene>
    <name evidence="1" type="ORF">D3875_21145</name>
</gene>
<comment type="caution">
    <text evidence="1">The sequence shown here is derived from an EMBL/GenBank/DDBJ whole genome shotgun (WGS) entry which is preliminary data.</text>
</comment>
<dbReference type="AlphaFoldDB" id="A0A418UZF3"/>
<protein>
    <submittedName>
        <fullName evidence="1">Uncharacterized protein</fullName>
    </submittedName>
</protein>
<dbReference type="Proteomes" id="UP000286287">
    <property type="component" value="Unassembled WGS sequence"/>
</dbReference>
<evidence type="ECO:0000313" key="1">
    <source>
        <dbReference type="EMBL" id="RJF68869.1"/>
    </source>
</evidence>
<dbReference type="RefSeq" id="WP_119766740.1">
    <property type="nucleotide sequence ID" value="NZ_QYUJ01000030.1"/>
</dbReference>
<reference evidence="1 2" key="1">
    <citation type="submission" date="2018-09" db="EMBL/GenBank/DDBJ databases">
        <authorList>
            <person name="Zhu H."/>
        </authorList>
    </citation>
    <scope>NUCLEOTIDE SEQUENCE [LARGE SCALE GENOMIC DNA]</scope>
    <source>
        <strain evidence="1 2">K2S05-167</strain>
    </source>
</reference>
<organism evidence="1 2">
    <name type="scientific">Deinococcus cavernae</name>
    <dbReference type="NCBI Taxonomy" id="2320857"/>
    <lineage>
        <taxon>Bacteria</taxon>
        <taxon>Thermotogati</taxon>
        <taxon>Deinococcota</taxon>
        <taxon>Deinococci</taxon>
        <taxon>Deinococcales</taxon>
        <taxon>Deinococcaceae</taxon>
        <taxon>Deinococcus</taxon>
    </lineage>
</organism>